<accession>A0A8G2F0X4</accession>
<name>A0A8G2F0X4_9BACT</name>
<evidence type="ECO:0000313" key="4">
    <source>
        <dbReference type="Proteomes" id="UP000236725"/>
    </source>
</evidence>
<comment type="caution">
    <text evidence="3">The sequence shown here is derived from an EMBL/GenBank/DDBJ whole genome shotgun (WGS) entry which is preliminary data.</text>
</comment>
<feature type="signal peptide" evidence="1">
    <location>
        <begin position="1"/>
        <end position="30"/>
    </location>
</feature>
<proteinExistence type="predicted"/>
<evidence type="ECO:0000256" key="1">
    <source>
        <dbReference type="SAM" id="SignalP"/>
    </source>
</evidence>
<keyword evidence="1" id="KW-0732">Signal</keyword>
<feature type="chain" id="PRO_5034307615" description="DUF6259 domain-containing protein" evidence="1">
    <location>
        <begin position="31"/>
        <end position="757"/>
    </location>
</feature>
<keyword evidence="4" id="KW-1185">Reference proteome</keyword>
<gene>
    <name evidence="3" type="ORF">SAMN05444001_10525</name>
</gene>
<dbReference type="EMBL" id="FNVS01000005">
    <property type="protein sequence ID" value="SEF69947.1"/>
    <property type="molecule type" value="Genomic_DNA"/>
</dbReference>
<dbReference type="Proteomes" id="UP000236725">
    <property type="component" value="Unassembled WGS sequence"/>
</dbReference>
<dbReference type="PROSITE" id="PS51257">
    <property type="entry name" value="PROKAR_LIPOPROTEIN"/>
    <property type="match status" value="1"/>
</dbReference>
<dbReference type="RefSeq" id="WP_103982807.1">
    <property type="nucleotide sequence ID" value="NZ_FNVS01000005.1"/>
</dbReference>
<evidence type="ECO:0000259" key="2">
    <source>
        <dbReference type="Pfam" id="PF19773"/>
    </source>
</evidence>
<organism evidence="3 4">
    <name type="scientific">Parabacteroides chinchillae</name>
    <dbReference type="NCBI Taxonomy" id="871327"/>
    <lineage>
        <taxon>Bacteria</taxon>
        <taxon>Pseudomonadati</taxon>
        <taxon>Bacteroidota</taxon>
        <taxon>Bacteroidia</taxon>
        <taxon>Bacteroidales</taxon>
        <taxon>Tannerellaceae</taxon>
        <taxon>Parabacteroides</taxon>
    </lineage>
</organism>
<reference evidence="3 4" key="1">
    <citation type="submission" date="2016-10" db="EMBL/GenBank/DDBJ databases">
        <authorList>
            <person name="Varghese N."/>
            <person name="Submissions S."/>
        </authorList>
    </citation>
    <scope>NUCLEOTIDE SEQUENCE [LARGE SCALE GENOMIC DNA]</scope>
    <source>
        <strain evidence="3 4">DSM 29073</strain>
    </source>
</reference>
<evidence type="ECO:0000313" key="3">
    <source>
        <dbReference type="EMBL" id="SEF69947.1"/>
    </source>
</evidence>
<dbReference type="InterPro" id="IPR046226">
    <property type="entry name" value="DUF6259"/>
</dbReference>
<protein>
    <recommendedName>
        <fullName evidence="2">DUF6259 domain-containing protein</fullName>
    </recommendedName>
</protein>
<feature type="domain" description="DUF6259" evidence="2">
    <location>
        <begin position="253"/>
        <end position="550"/>
    </location>
</feature>
<dbReference type="Pfam" id="PF19773">
    <property type="entry name" value="DUF6259"/>
    <property type="match status" value="1"/>
</dbReference>
<sequence>MKTPTKTFIFFISICIFLAFTSGCTNTLHGDVVSINNGKIKLGFERSTGKLISFSDIATSYEYIDSAAVEGLPWLLDVAAGTPAPEKLPTKVSFQKPDPLTLNIEWQQADGTNGLKVIASVSLDKEKALSYWNIKVEGMGEQNIQNVKFPVIAGIKDLGNEELAAATWLGSLIKNPRAEVVKQKTPATYTWNHPGHLSMQLMALYNKESSGIYFSCNDTLAYTKNFSLTFDTNNKLEYSITNIPPFDNRIDSYQPAYQAILGSFRGDWITAAKMYREWGIQQKWCRESRFKNNLTAEWLPQTGIWVWNRGKSPNVLPEAIDLQERAGVPVNVFWHWWHNCSYDDYFPEYLPPREGGKSFIEAVTAARQKGVRSIVYMNSFQWGTSTDSWKSENAEPYCAKTIDGKTYEHAYNIFTNKSITPMCMATEFWQNKYASLCDSVINFYQASGVYMDQACMNFQCYDKSHGHDLGGGNYWINGFQKLTSLIRSKITDKKQSILAGEGSGEDWISNLDLFLTLETSRERYAGISNIESIPLYQAVYHDYAITYGSYSSLVYPPYDELWPAQYSPANKEKALPEDFNSQFLMEQSRAFVWGMQPTIANYHAFLAKDRKEEIDFLIKLVKTRYKALGYLLYGEYCRTPEINIPNQEIDISKLSIYVGRTGNNVSKFKKTVPSLYTGTWKSPDGAIGIALASISDKQLPVDFTINLSDYDLPSEGEVYVTTDSTRLLLQTYAHSKANIHFDMPARGVCVLEFIPKQ</sequence>
<dbReference type="AlphaFoldDB" id="A0A8G2F0X4"/>